<reference evidence="7" key="1">
    <citation type="submission" date="2016-10" db="EMBL/GenBank/DDBJ databases">
        <authorList>
            <person name="de Groot N.N."/>
        </authorList>
    </citation>
    <scope>NUCLEOTIDE SEQUENCE</scope>
</reference>
<evidence type="ECO:0000256" key="4">
    <source>
        <dbReference type="ARBA" id="ARBA00023015"/>
    </source>
</evidence>
<dbReference type="CDD" id="cd07153">
    <property type="entry name" value="Fur_like"/>
    <property type="match status" value="1"/>
</dbReference>
<keyword evidence="6" id="KW-0804">Transcription</keyword>
<dbReference type="GO" id="GO:0045892">
    <property type="term" value="P:negative regulation of DNA-templated transcription"/>
    <property type="evidence" value="ECO:0007669"/>
    <property type="project" value="TreeGrafter"/>
</dbReference>
<keyword evidence="3" id="KW-0862">Zinc</keyword>
<sequence>MTDYISMLKNSDLKATIQRTSILKSIHKAGHINIDEIYEDVKELYPTLSLATIYKNIILMQTNNIIVEVPMNGAKSKYELKKEEHIHLICQKCGTIQDTKITKKTQEALIIENFKLNHSQINLYGLCQTCQSK</sequence>
<dbReference type="Gene3D" id="1.10.10.10">
    <property type="entry name" value="Winged helix-like DNA-binding domain superfamily/Winged helix DNA-binding domain"/>
    <property type="match status" value="1"/>
</dbReference>
<accession>A0A1W1BUC2</accession>
<dbReference type="AlphaFoldDB" id="A0A1W1BUC2"/>
<dbReference type="InterPro" id="IPR036390">
    <property type="entry name" value="WH_DNA-bd_sf"/>
</dbReference>
<dbReference type="GO" id="GO:0003700">
    <property type="term" value="F:DNA-binding transcription factor activity"/>
    <property type="evidence" value="ECO:0007669"/>
    <property type="project" value="InterPro"/>
</dbReference>
<protein>
    <submittedName>
        <fullName evidence="7">Peroxide stress regulator Ferric uptake regulation protein Fe2+/Zn2+ uptake regulation proteins</fullName>
    </submittedName>
</protein>
<dbReference type="InterPro" id="IPR002481">
    <property type="entry name" value="FUR"/>
</dbReference>
<evidence type="ECO:0000256" key="2">
    <source>
        <dbReference type="ARBA" id="ARBA00022491"/>
    </source>
</evidence>
<keyword evidence="2" id="KW-0678">Repressor</keyword>
<evidence type="ECO:0000256" key="1">
    <source>
        <dbReference type="ARBA" id="ARBA00007957"/>
    </source>
</evidence>
<dbReference type="GO" id="GO:1900376">
    <property type="term" value="P:regulation of secondary metabolite biosynthetic process"/>
    <property type="evidence" value="ECO:0007669"/>
    <property type="project" value="TreeGrafter"/>
</dbReference>
<dbReference type="GO" id="GO:0000976">
    <property type="term" value="F:transcription cis-regulatory region binding"/>
    <property type="evidence" value="ECO:0007669"/>
    <property type="project" value="TreeGrafter"/>
</dbReference>
<dbReference type="PANTHER" id="PTHR33202">
    <property type="entry name" value="ZINC UPTAKE REGULATION PROTEIN"/>
    <property type="match status" value="1"/>
</dbReference>
<dbReference type="SUPFAM" id="SSF46785">
    <property type="entry name" value="Winged helix' DNA-binding domain"/>
    <property type="match status" value="1"/>
</dbReference>
<name>A0A1W1BUC2_9ZZZZ</name>
<evidence type="ECO:0000256" key="3">
    <source>
        <dbReference type="ARBA" id="ARBA00022833"/>
    </source>
</evidence>
<dbReference type="GO" id="GO:0008270">
    <property type="term" value="F:zinc ion binding"/>
    <property type="evidence" value="ECO:0007669"/>
    <property type="project" value="TreeGrafter"/>
</dbReference>
<evidence type="ECO:0000313" key="7">
    <source>
        <dbReference type="EMBL" id="SFV57084.1"/>
    </source>
</evidence>
<dbReference type="Pfam" id="PF01475">
    <property type="entry name" value="FUR"/>
    <property type="match status" value="1"/>
</dbReference>
<gene>
    <name evidence="7" type="ORF">MNB_SV-14-623</name>
</gene>
<evidence type="ECO:0000256" key="6">
    <source>
        <dbReference type="ARBA" id="ARBA00023163"/>
    </source>
</evidence>
<dbReference type="PANTHER" id="PTHR33202:SF7">
    <property type="entry name" value="FERRIC UPTAKE REGULATION PROTEIN"/>
    <property type="match status" value="1"/>
</dbReference>
<keyword evidence="4" id="KW-0805">Transcription regulation</keyword>
<keyword evidence="5" id="KW-0238">DNA-binding</keyword>
<dbReference type="EMBL" id="FPHN01000073">
    <property type="protein sequence ID" value="SFV57084.1"/>
    <property type="molecule type" value="Genomic_DNA"/>
</dbReference>
<comment type="similarity">
    <text evidence="1">Belongs to the Fur family.</text>
</comment>
<proteinExistence type="inferred from homology"/>
<organism evidence="7">
    <name type="scientific">hydrothermal vent metagenome</name>
    <dbReference type="NCBI Taxonomy" id="652676"/>
    <lineage>
        <taxon>unclassified sequences</taxon>
        <taxon>metagenomes</taxon>
        <taxon>ecological metagenomes</taxon>
    </lineage>
</organism>
<evidence type="ECO:0000256" key="5">
    <source>
        <dbReference type="ARBA" id="ARBA00023125"/>
    </source>
</evidence>
<dbReference type="Gene3D" id="3.30.1490.190">
    <property type="match status" value="1"/>
</dbReference>
<dbReference type="InterPro" id="IPR036388">
    <property type="entry name" value="WH-like_DNA-bd_sf"/>
</dbReference>
<dbReference type="InterPro" id="IPR043135">
    <property type="entry name" value="Fur_C"/>
</dbReference>